<keyword evidence="3" id="KW-1185">Reference proteome</keyword>
<dbReference type="Proteomes" id="UP000631421">
    <property type="component" value="Unassembled WGS sequence"/>
</dbReference>
<evidence type="ECO:0000313" key="3">
    <source>
        <dbReference type="Proteomes" id="UP000631421"/>
    </source>
</evidence>
<reference evidence="2" key="1">
    <citation type="journal article" date="2015" name="ISME J.">
        <title>Draft Genome Sequence of Streptomyces incarnatus NRRL8089, which Produces the Nucleoside Antibiotic Sinefungin.</title>
        <authorList>
            <person name="Oshima K."/>
            <person name="Hattori M."/>
            <person name="Shimizu H."/>
            <person name="Fukuda K."/>
            <person name="Nemoto M."/>
            <person name="Inagaki K."/>
            <person name="Tamura T."/>
        </authorList>
    </citation>
    <scope>NUCLEOTIDE SEQUENCE</scope>
    <source>
        <strain evidence="2">FACHB-1277</strain>
    </source>
</reference>
<evidence type="ECO:0000313" key="2">
    <source>
        <dbReference type="EMBL" id="MBD2152157.1"/>
    </source>
</evidence>
<accession>A0A926UY72</accession>
<sequence>MKNKGGSVNIPIWAFALVVATIFLAIVLHPFIANYVVTTFPPQPPALKTVKIDFSDDSFPPTSLND</sequence>
<keyword evidence="1" id="KW-1133">Transmembrane helix</keyword>
<evidence type="ECO:0000256" key="1">
    <source>
        <dbReference type="SAM" id="Phobius"/>
    </source>
</evidence>
<feature type="transmembrane region" description="Helical" evidence="1">
    <location>
        <begin position="12"/>
        <end position="32"/>
    </location>
</feature>
<dbReference type="EMBL" id="JACJPY010000085">
    <property type="protein sequence ID" value="MBD2152157.1"/>
    <property type="molecule type" value="Genomic_DNA"/>
</dbReference>
<reference evidence="2" key="2">
    <citation type="submission" date="2020-08" db="EMBL/GenBank/DDBJ databases">
        <authorList>
            <person name="Chen M."/>
            <person name="Teng W."/>
            <person name="Zhao L."/>
            <person name="Hu C."/>
            <person name="Zhou Y."/>
            <person name="Han B."/>
            <person name="Song L."/>
            <person name="Shu W."/>
        </authorList>
    </citation>
    <scope>NUCLEOTIDE SEQUENCE</scope>
    <source>
        <strain evidence="2">FACHB-1277</strain>
    </source>
</reference>
<comment type="caution">
    <text evidence="2">The sequence shown here is derived from an EMBL/GenBank/DDBJ whole genome shotgun (WGS) entry which is preliminary data.</text>
</comment>
<protein>
    <submittedName>
        <fullName evidence="2">Uncharacterized protein</fullName>
    </submittedName>
</protein>
<name>A0A926UY72_9CYAN</name>
<keyword evidence="1" id="KW-0812">Transmembrane</keyword>
<dbReference type="AlphaFoldDB" id="A0A926UY72"/>
<gene>
    <name evidence="2" type="ORF">H6F44_18825</name>
</gene>
<organism evidence="2 3">
    <name type="scientific">Pseudanabaena cinerea FACHB-1277</name>
    <dbReference type="NCBI Taxonomy" id="2949581"/>
    <lineage>
        <taxon>Bacteria</taxon>
        <taxon>Bacillati</taxon>
        <taxon>Cyanobacteriota</taxon>
        <taxon>Cyanophyceae</taxon>
        <taxon>Pseudanabaenales</taxon>
        <taxon>Pseudanabaenaceae</taxon>
        <taxon>Pseudanabaena</taxon>
        <taxon>Pseudanabaena cinerea</taxon>
    </lineage>
</organism>
<keyword evidence="1" id="KW-0472">Membrane</keyword>
<proteinExistence type="predicted"/>